<dbReference type="Proteomes" id="UP000327044">
    <property type="component" value="Unassembled WGS sequence"/>
</dbReference>
<protein>
    <submittedName>
        <fullName evidence="2">Uncharacterized protein</fullName>
    </submittedName>
</protein>
<feature type="chain" id="PRO_5024298487" evidence="1">
    <location>
        <begin position="27"/>
        <end position="108"/>
    </location>
</feature>
<keyword evidence="1" id="KW-0732">Signal</keyword>
<reference evidence="2 3" key="1">
    <citation type="journal article" date="2018" name="Elife">
        <title>Firefly genomes illuminate parallel origins of bioluminescence in beetles.</title>
        <authorList>
            <person name="Fallon T.R."/>
            <person name="Lower S.E."/>
            <person name="Chang C.H."/>
            <person name="Bessho-Uehara M."/>
            <person name="Martin G.J."/>
            <person name="Bewick A.J."/>
            <person name="Behringer M."/>
            <person name="Debat H.J."/>
            <person name="Wong I."/>
            <person name="Day J.C."/>
            <person name="Suvorov A."/>
            <person name="Silva C.J."/>
            <person name="Stanger-Hall K.F."/>
            <person name="Hall D.W."/>
            <person name="Schmitz R.J."/>
            <person name="Nelson D.R."/>
            <person name="Lewis S.M."/>
            <person name="Shigenobu S."/>
            <person name="Bybee S.M."/>
            <person name="Larracuente A.M."/>
            <person name="Oba Y."/>
            <person name="Weng J.K."/>
        </authorList>
    </citation>
    <scope>NUCLEOTIDE SEQUENCE [LARGE SCALE GENOMIC DNA]</scope>
    <source>
        <strain evidence="2">1611_PpyrPB1</strain>
        <tissue evidence="2">Whole body</tissue>
    </source>
</reference>
<feature type="signal peptide" evidence="1">
    <location>
        <begin position="1"/>
        <end position="26"/>
    </location>
</feature>
<dbReference type="EMBL" id="VVIM01000009">
    <property type="protein sequence ID" value="KAB0793197.1"/>
    <property type="molecule type" value="Genomic_DNA"/>
</dbReference>
<evidence type="ECO:0000256" key="1">
    <source>
        <dbReference type="SAM" id="SignalP"/>
    </source>
</evidence>
<proteinExistence type="predicted"/>
<dbReference type="InParanoid" id="A0A5N4A793"/>
<organism evidence="2 3">
    <name type="scientific">Photinus pyralis</name>
    <name type="common">Common eastern firefly</name>
    <name type="synonym">Lampyris pyralis</name>
    <dbReference type="NCBI Taxonomy" id="7054"/>
    <lineage>
        <taxon>Eukaryota</taxon>
        <taxon>Metazoa</taxon>
        <taxon>Ecdysozoa</taxon>
        <taxon>Arthropoda</taxon>
        <taxon>Hexapoda</taxon>
        <taxon>Insecta</taxon>
        <taxon>Pterygota</taxon>
        <taxon>Neoptera</taxon>
        <taxon>Endopterygota</taxon>
        <taxon>Coleoptera</taxon>
        <taxon>Polyphaga</taxon>
        <taxon>Elateriformia</taxon>
        <taxon>Elateroidea</taxon>
        <taxon>Lampyridae</taxon>
        <taxon>Lampyrinae</taxon>
        <taxon>Photinus</taxon>
    </lineage>
</organism>
<name>A0A5N4A793_PHOPY</name>
<evidence type="ECO:0000313" key="2">
    <source>
        <dbReference type="EMBL" id="KAB0793197.1"/>
    </source>
</evidence>
<keyword evidence="3" id="KW-1185">Reference proteome</keyword>
<accession>A0A5N4A793</accession>
<comment type="caution">
    <text evidence="2">The sequence shown here is derived from an EMBL/GenBank/DDBJ whole genome shotgun (WGS) entry which is preliminary data.</text>
</comment>
<gene>
    <name evidence="2" type="ORF">PPYR_12817</name>
</gene>
<sequence length="108" mass="12433">MEYTQKATAIFLLLIIFGLISNSFQTKKVNCRKYVYAPVCRGVQAKRALPALDNEREPRGQPITSELDTIMHWKDKDRAHGYDTPPLQLLLKKLNPGNSDYEYVEANY</sequence>
<evidence type="ECO:0000313" key="3">
    <source>
        <dbReference type="Proteomes" id="UP000327044"/>
    </source>
</evidence>
<dbReference type="AlphaFoldDB" id="A0A5N4A793"/>